<dbReference type="SUPFAM" id="SSF56176">
    <property type="entry name" value="FAD-binding/transporter-associated domain-like"/>
    <property type="match status" value="1"/>
</dbReference>
<feature type="transmembrane region" description="Helical" evidence="11">
    <location>
        <begin position="6"/>
        <end position="29"/>
    </location>
</feature>
<evidence type="ECO:0000256" key="11">
    <source>
        <dbReference type="SAM" id="Phobius"/>
    </source>
</evidence>
<dbReference type="Proteomes" id="UP000029833">
    <property type="component" value="Unassembled WGS sequence"/>
</dbReference>
<feature type="domain" description="CBS" evidence="12">
    <location>
        <begin position="289"/>
        <end position="346"/>
    </location>
</feature>
<proteinExistence type="inferred from homology"/>
<organism evidence="14 15">
    <name type="scientific">Cellulomonas cellasea DSM 20118</name>
    <dbReference type="NCBI Taxonomy" id="1408250"/>
    <lineage>
        <taxon>Bacteria</taxon>
        <taxon>Bacillati</taxon>
        <taxon>Actinomycetota</taxon>
        <taxon>Actinomycetes</taxon>
        <taxon>Micrococcales</taxon>
        <taxon>Cellulomonadaceae</taxon>
        <taxon>Cellulomonas</taxon>
    </lineage>
</organism>
<dbReference type="InterPro" id="IPR046342">
    <property type="entry name" value="CBS_dom_sf"/>
</dbReference>
<reference evidence="14 15" key="1">
    <citation type="submission" date="2013-10" db="EMBL/GenBank/DDBJ databases">
        <authorList>
            <person name="Wang G."/>
            <person name="Zhuang W."/>
        </authorList>
    </citation>
    <scope>NUCLEOTIDE SEQUENCE [LARGE SCALE GENOMIC DNA]</scope>
    <source>
        <strain evidence="14 15">DSM 20118</strain>
    </source>
</reference>
<dbReference type="InterPro" id="IPR002550">
    <property type="entry name" value="CNNM"/>
</dbReference>
<dbReference type="CDD" id="cd04590">
    <property type="entry name" value="CBS_pair_CorC_HlyC_assoc"/>
    <property type="match status" value="1"/>
</dbReference>
<dbReference type="SUPFAM" id="SSF54631">
    <property type="entry name" value="CBS-domain pair"/>
    <property type="match status" value="1"/>
</dbReference>
<dbReference type="SMART" id="SM00116">
    <property type="entry name" value="CBS"/>
    <property type="match status" value="2"/>
</dbReference>
<evidence type="ECO:0000259" key="13">
    <source>
        <dbReference type="PROSITE" id="PS51846"/>
    </source>
</evidence>
<keyword evidence="5" id="KW-0677">Repeat</keyword>
<evidence type="ECO:0000256" key="1">
    <source>
        <dbReference type="ARBA" id="ARBA00004651"/>
    </source>
</evidence>
<evidence type="ECO:0000313" key="14">
    <source>
        <dbReference type="EMBL" id="KGM01578.1"/>
    </source>
</evidence>
<evidence type="ECO:0000256" key="7">
    <source>
        <dbReference type="ARBA" id="ARBA00023122"/>
    </source>
</evidence>
<dbReference type="InterPro" id="IPR036318">
    <property type="entry name" value="FAD-bd_PCMH-like_sf"/>
</dbReference>
<evidence type="ECO:0000256" key="2">
    <source>
        <dbReference type="ARBA" id="ARBA00006337"/>
    </source>
</evidence>
<keyword evidence="4 10" id="KW-0812">Transmembrane</keyword>
<dbReference type="Gene3D" id="3.10.580.10">
    <property type="entry name" value="CBS-domain"/>
    <property type="match status" value="1"/>
</dbReference>
<dbReference type="InterPro" id="IPR005170">
    <property type="entry name" value="Transptr-assoc_dom"/>
</dbReference>
<protein>
    <submittedName>
        <fullName evidence="14">Membrane protein</fullName>
    </submittedName>
</protein>
<name>A0A0A0B5X1_9CELL</name>
<dbReference type="InterPro" id="IPR051676">
    <property type="entry name" value="UPF0053_domain"/>
</dbReference>
<gene>
    <name evidence="14" type="ORF">Q760_18625</name>
</gene>
<comment type="caution">
    <text evidence="14">The sequence shown here is derived from an EMBL/GenBank/DDBJ whole genome shotgun (WGS) entry which is preliminary data.</text>
</comment>
<evidence type="ECO:0000256" key="5">
    <source>
        <dbReference type="ARBA" id="ARBA00022737"/>
    </source>
</evidence>
<comment type="similarity">
    <text evidence="2">Belongs to the UPF0053 family.</text>
</comment>
<keyword evidence="6 10" id="KW-1133">Transmembrane helix</keyword>
<keyword evidence="3" id="KW-1003">Cell membrane</keyword>
<feature type="transmembrane region" description="Helical" evidence="11">
    <location>
        <begin position="142"/>
        <end position="161"/>
    </location>
</feature>
<dbReference type="PANTHER" id="PTHR43099:SF6">
    <property type="entry name" value="UPF0053 PROTEIN RV1842C"/>
    <property type="match status" value="1"/>
</dbReference>
<evidence type="ECO:0000256" key="3">
    <source>
        <dbReference type="ARBA" id="ARBA00022475"/>
    </source>
</evidence>
<dbReference type="SMART" id="SM01091">
    <property type="entry name" value="CorC_HlyC"/>
    <property type="match status" value="1"/>
</dbReference>
<feature type="domain" description="CNNM transmembrane" evidence="13">
    <location>
        <begin position="6"/>
        <end position="209"/>
    </location>
</feature>
<dbReference type="GO" id="GO:0050660">
    <property type="term" value="F:flavin adenine dinucleotide binding"/>
    <property type="evidence" value="ECO:0007669"/>
    <property type="project" value="InterPro"/>
</dbReference>
<evidence type="ECO:0000259" key="12">
    <source>
        <dbReference type="PROSITE" id="PS51371"/>
    </source>
</evidence>
<sequence length="466" mass="49873">MQVLMWVLTLLLGVLVVLAITAVTGYFVAQEFAYMAVDRSRLSSRAGGGDVAAQRALAVTRRTSFMLSGAQLGITVTGLLVGYVAEPLIGESLGEALGGVGVPTGVGIAVGTVLALLFSTLVQMIVGELFPKNLAIARPEPVALWLARSTTVYLAVFGWLIRVFDAASNLLLRALRIEPVHDVEHSATVRDLEHIVEDSRDSGDLPAELSVLLDRIIDFPRRDVEHAMIPRAHVDVVDAGETLAEVRARMATGHSRYPVLTDDEQVVGVVHLDDVLAGAEGDRTPAATFMRSPLVLAASMTLPDALRELTRSRNRMACVIDEYGGFAGVLTLEDLAEELVGEITDEHDPATPTLAPVADDGIWVMAGDVHIDEVERAVGHDLPRDGYETIAGLVIAQHGSLPATGDVVDVELPPDPADLAHADEPAPVWMRVEVLEVERHVPALVRVTVPAEPPASTDAHAEESHR</sequence>
<dbReference type="Pfam" id="PF03471">
    <property type="entry name" value="CorC_HlyC"/>
    <property type="match status" value="1"/>
</dbReference>
<dbReference type="Gene3D" id="3.30.465.10">
    <property type="match status" value="1"/>
</dbReference>
<dbReference type="GO" id="GO:0005886">
    <property type="term" value="C:plasma membrane"/>
    <property type="evidence" value="ECO:0007669"/>
    <property type="project" value="UniProtKB-SubCell"/>
</dbReference>
<dbReference type="EMBL" id="AXNT01000096">
    <property type="protein sequence ID" value="KGM01578.1"/>
    <property type="molecule type" value="Genomic_DNA"/>
</dbReference>
<dbReference type="PANTHER" id="PTHR43099">
    <property type="entry name" value="UPF0053 PROTEIN YRKA"/>
    <property type="match status" value="1"/>
</dbReference>
<evidence type="ECO:0000256" key="4">
    <source>
        <dbReference type="ARBA" id="ARBA00022692"/>
    </source>
</evidence>
<dbReference type="STRING" id="1408250.Q760_18625"/>
<feature type="transmembrane region" description="Helical" evidence="11">
    <location>
        <begin position="65"/>
        <end position="85"/>
    </location>
</feature>
<dbReference type="PROSITE" id="PS51846">
    <property type="entry name" value="CNNM"/>
    <property type="match status" value="1"/>
</dbReference>
<evidence type="ECO:0000256" key="6">
    <source>
        <dbReference type="ARBA" id="ARBA00022989"/>
    </source>
</evidence>
<evidence type="ECO:0000256" key="10">
    <source>
        <dbReference type="PROSITE-ProRule" id="PRU01193"/>
    </source>
</evidence>
<evidence type="ECO:0000256" key="9">
    <source>
        <dbReference type="PROSITE-ProRule" id="PRU00703"/>
    </source>
</evidence>
<feature type="transmembrane region" description="Helical" evidence="11">
    <location>
        <begin position="105"/>
        <end position="130"/>
    </location>
</feature>
<keyword evidence="8 10" id="KW-0472">Membrane</keyword>
<dbReference type="InterPro" id="IPR044751">
    <property type="entry name" value="Ion_transp-like_CBS"/>
</dbReference>
<dbReference type="AlphaFoldDB" id="A0A0A0B5X1"/>
<accession>A0A0A0B5X1</accession>
<keyword evidence="7 9" id="KW-0129">CBS domain</keyword>
<dbReference type="Pfam" id="PF00571">
    <property type="entry name" value="CBS"/>
    <property type="match status" value="2"/>
</dbReference>
<dbReference type="Pfam" id="PF01595">
    <property type="entry name" value="CNNM"/>
    <property type="match status" value="1"/>
</dbReference>
<feature type="domain" description="CBS" evidence="12">
    <location>
        <begin position="228"/>
        <end position="288"/>
    </location>
</feature>
<comment type="subcellular location">
    <subcellularLocation>
        <location evidence="1">Cell membrane</location>
        <topology evidence="1">Multi-pass membrane protein</topology>
    </subcellularLocation>
</comment>
<evidence type="ECO:0000313" key="15">
    <source>
        <dbReference type="Proteomes" id="UP000029833"/>
    </source>
</evidence>
<keyword evidence="15" id="KW-1185">Reference proteome</keyword>
<evidence type="ECO:0000256" key="8">
    <source>
        <dbReference type="ARBA" id="ARBA00023136"/>
    </source>
</evidence>
<dbReference type="PROSITE" id="PS51371">
    <property type="entry name" value="CBS"/>
    <property type="match status" value="2"/>
</dbReference>
<dbReference type="InterPro" id="IPR000644">
    <property type="entry name" value="CBS_dom"/>
</dbReference>
<dbReference type="InterPro" id="IPR016169">
    <property type="entry name" value="FAD-bd_PCMH_sub2"/>
</dbReference>